<keyword evidence="8" id="KW-1185">Reference proteome</keyword>
<dbReference type="GO" id="GO:0004045">
    <property type="term" value="F:peptidyl-tRNA hydrolase activity"/>
    <property type="evidence" value="ECO:0007669"/>
    <property type="project" value="UniProtKB-UniRule"/>
</dbReference>
<dbReference type="GO" id="GO:0005737">
    <property type="term" value="C:cytoplasm"/>
    <property type="evidence" value="ECO:0007669"/>
    <property type="project" value="UniProtKB-SubCell"/>
</dbReference>
<reference evidence="7" key="1">
    <citation type="journal article" date="2014" name="Int. J. Syst. Evol. Microbiol.">
        <title>Complete genome sequence of Corynebacterium casei LMG S-19264T (=DSM 44701T), isolated from a smear-ripened cheese.</title>
        <authorList>
            <consortium name="US DOE Joint Genome Institute (JGI-PGF)"/>
            <person name="Walter F."/>
            <person name="Albersmeier A."/>
            <person name="Kalinowski J."/>
            <person name="Ruckert C."/>
        </authorList>
    </citation>
    <scope>NUCLEOTIDE SEQUENCE</scope>
    <source>
        <strain evidence="7">KCTC 22164</strain>
    </source>
</reference>
<dbReference type="SUPFAM" id="SSF53178">
    <property type="entry name" value="Peptidyl-tRNA hydrolase-like"/>
    <property type="match status" value="1"/>
</dbReference>
<dbReference type="AlphaFoldDB" id="A0A918JEV3"/>
<keyword evidence="2 6" id="KW-0820">tRNA-binding</keyword>
<dbReference type="NCBIfam" id="TIGR00447">
    <property type="entry name" value="pth"/>
    <property type="match status" value="1"/>
</dbReference>
<evidence type="ECO:0000256" key="6">
    <source>
        <dbReference type="HAMAP-Rule" id="MF_00083"/>
    </source>
</evidence>
<comment type="catalytic activity">
    <reaction evidence="6">
        <text>an N-acyl-L-alpha-aminoacyl-tRNA + H2O = an N-acyl-L-amino acid + a tRNA + H(+)</text>
        <dbReference type="Rhea" id="RHEA:54448"/>
        <dbReference type="Rhea" id="RHEA-COMP:10123"/>
        <dbReference type="Rhea" id="RHEA-COMP:13883"/>
        <dbReference type="ChEBI" id="CHEBI:15377"/>
        <dbReference type="ChEBI" id="CHEBI:15378"/>
        <dbReference type="ChEBI" id="CHEBI:59874"/>
        <dbReference type="ChEBI" id="CHEBI:78442"/>
        <dbReference type="ChEBI" id="CHEBI:138191"/>
        <dbReference type="EC" id="3.1.1.29"/>
    </reaction>
</comment>
<evidence type="ECO:0000256" key="2">
    <source>
        <dbReference type="ARBA" id="ARBA00022555"/>
    </source>
</evidence>
<feature type="binding site" evidence="6">
    <location>
        <position position="68"/>
    </location>
    <ligand>
        <name>tRNA</name>
        <dbReference type="ChEBI" id="CHEBI:17843"/>
    </ligand>
</feature>
<protein>
    <recommendedName>
        <fullName evidence="5 6">Peptidyl-tRNA hydrolase</fullName>
        <shortName evidence="6">Pth</shortName>
        <ecNumber evidence="1 6">3.1.1.29</ecNumber>
    </recommendedName>
</protein>
<dbReference type="Proteomes" id="UP000631300">
    <property type="component" value="Unassembled WGS sequence"/>
</dbReference>
<dbReference type="PANTHER" id="PTHR17224:SF1">
    <property type="entry name" value="PEPTIDYL-TRNA HYDROLASE"/>
    <property type="match status" value="1"/>
</dbReference>
<name>A0A918JEV3_9ALTE</name>
<dbReference type="Pfam" id="PF01195">
    <property type="entry name" value="Pept_tRNA_hydro"/>
    <property type="match status" value="1"/>
</dbReference>
<dbReference type="EC" id="3.1.1.29" evidence="1 6"/>
<feature type="active site" description="Proton acceptor" evidence="6">
    <location>
        <position position="22"/>
    </location>
</feature>
<dbReference type="GO" id="GO:0072344">
    <property type="term" value="P:rescue of stalled ribosome"/>
    <property type="evidence" value="ECO:0007669"/>
    <property type="project" value="UniProtKB-UniRule"/>
</dbReference>
<sequence length="195" mass="21568">MADIRLIVGLGNPGPEYEHTRHNAGAWYLSQLADFHHTHLKPESKFFGKTGRITIDGHDVRLLYPTTFMNRSGQAVAAMANFYRIEPEQILVAFDELDLPAGVAKFKVGGSSSQNGVRDIVSKLGNNKNFLRLRIGIDHPGHKSKVTGHVLGKPSQTEKQAIDSAIDEAVRCTGILFKHDLKMAQNRLHSFKADA</sequence>
<feature type="site" description="Stabilizes the basic form of H active site to accept a proton" evidence="6">
    <location>
        <position position="95"/>
    </location>
</feature>
<evidence type="ECO:0000256" key="5">
    <source>
        <dbReference type="ARBA" id="ARBA00050038"/>
    </source>
</evidence>
<keyword evidence="6" id="KW-0963">Cytoplasm</keyword>
<accession>A0A918JEV3</accession>
<dbReference type="PANTHER" id="PTHR17224">
    <property type="entry name" value="PEPTIDYL-TRNA HYDROLASE"/>
    <property type="match status" value="1"/>
</dbReference>
<comment type="function">
    <text evidence="6">Hydrolyzes ribosome-free peptidyl-tRNAs (with 1 or more amino acids incorporated), which drop off the ribosome during protein synthesis, or as a result of ribosome stalling.</text>
</comment>
<keyword evidence="4 6" id="KW-0694">RNA-binding</keyword>
<proteinExistence type="inferred from homology"/>
<dbReference type="FunFam" id="3.40.50.1470:FF:000001">
    <property type="entry name" value="Peptidyl-tRNA hydrolase"/>
    <property type="match status" value="1"/>
</dbReference>
<comment type="caution">
    <text evidence="7">The sequence shown here is derived from an EMBL/GenBank/DDBJ whole genome shotgun (WGS) entry which is preliminary data.</text>
</comment>
<gene>
    <name evidence="6 7" type="primary">pth</name>
    <name evidence="7" type="ORF">GCM10007391_05410</name>
</gene>
<reference evidence="7" key="2">
    <citation type="submission" date="2020-09" db="EMBL/GenBank/DDBJ databases">
        <authorList>
            <person name="Sun Q."/>
            <person name="Kim S."/>
        </authorList>
    </citation>
    <scope>NUCLEOTIDE SEQUENCE</scope>
    <source>
        <strain evidence="7">KCTC 22164</strain>
    </source>
</reference>
<dbReference type="InterPro" id="IPR001328">
    <property type="entry name" value="Pept_tRNA_hydro"/>
</dbReference>
<dbReference type="InterPro" id="IPR036416">
    <property type="entry name" value="Pept_tRNA_hydro_sf"/>
</dbReference>
<dbReference type="HAMAP" id="MF_00083">
    <property type="entry name" value="Pept_tRNA_hydro_bact"/>
    <property type="match status" value="1"/>
</dbReference>
<dbReference type="Gene3D" id="3.40.50.1470">
    <property type="entry name" value="Peptidyl-tRNA hydrolase"/>
    <property type="match status" value="1"/>
</dbReference>
<feature type="site" description="Discriminates between blocked and unblocked aminoacyl-tRNA" evidence="6">
    <location>
        <position position="12"/>
    </location>
</feature>
<evidence type="ECO:0000313" key="7">
    <source>
        <dbReference type="EMBL" id="GGW75917.1"/>
    </source>
</evidence>
<evidence type="ECO:0000256" key="4">
    <source>
        <dbReference type="ARBA" id="ARBA00022884"/>
    </source>
</evidence>
<dbReference type="GO" id="GO:0006515">
    <property type="term" value="P:protein quality control for misfolded or incompletely synthesized proteins"/>
    <property type="evidence" value="ECO:0007669"/>
    <property type="project" value="UniProtKB-UniRule"/>
</dbReference>
<feature type="binding site" evidence="6">
    <location>
        <position position="70"/>
    </location>
    <ligand>
        <name>tRNA</name>
        <dbReference type="ChEBI" id="CHEBI:17843"/>
    </ligand>
</feature>
<feature type="binding site" evidence="6">
    <location>
        <position position="115"/>
    </location>
    <ligand>
        <name>tRNA</name>
        <dbReference type="ChEBI" id="CHEBI:17843"/>
    </ligand>
</feature>
<dbReference type="GO" id="GO:0000049">
    <property type="term" value="F:tRNA binding"/>
    <property type="evidence" value="ECO:0007669"/>
    <property type="project" value="UniProtKB-UniRule"/>
</dbReference>
<organism evidence="7 8">
    <name type="scientific">Alteromonas halophila</name>
    <dbReference type="NCBI Taxonomy" id="516698"/>
    <lineage>
        <taxon>Bacteria</taxon>
        <taxon>Pseudomonadati</taxon>
        <taxon>Pseudomonadota</taxon>
        <taxon>Gammaproteobacteria</taxon>
        <taxon>Alteromonadales</taxon>
        <taxon>Alteromonadaceae</taxon>
        <taxon>Alteromonas/Salinimonas group</taxon>
        <taxon>Alteromonas</taxon>
    </lineage>
</organism>
<feature type="binding site" evidence="6">
    <location>
        <position position="17"/>
    </location>
    <ligand>
        <name>tRNA</name>
        <dbReference type="ChEBI" id="CHEBI:17843"/>
    </ligand>
</feature>
<dbReference type="CDD" id="cd00462">
    <property type="entry name" value="PTH"/>
    <property type="match status" value="1"/>
</dbReference>
<evidence type="ECO:0000256" key="3">
    <source>
        <dbReference type="ARBA" id="ARBA00022801"/>
    </source>
</evidence>
<keyword evidence="3 6" id="KW-0378">Hydrolase</keyword>
<comment type="subunit">
    <text evidence="6">Monomer.</text>
</comment>
<comment type="function">
    <text evidence="6">Catalyzes the release of premature peptidyl moieties from peptidyl-tRNA molecules trapped in stalled 50S ribosomal subunits, and thus maintains levels of free tRNAs and 50S ribosomes.</text>
</comment>
<comment type="subcellular location">
    <subcellularLocation>
        <location evidence="6">Cytoplasm</location>
    </subcellularLocation>
</comment>
<evidence type="ECO:0000256" key="1">
    <source>
        <dbReference type="ARBA" id="ARBA00013260"/>
    </source>
</evidence>
<dbReference type="RefSeq" id="WP_189403535.1">
    <property type="nucleotide sequence ID" value="NZ_BMXP01000001.1"/>
</dbReference>
<comment type="similarity">
    <text evidence="6">Belongs to the PTH family.</text>
</comment>
<evidence type="ECO:0000313" key="8">
    <source>
        <dbReference type="Proteomes" id="UP000631300"/>
    </source>
</evidence>
<dbReference type="EMBL" id="BMXP01000001">
    <property type="protein sequence ID" value="GGW75917.1"/>
    <property type="molecule type" value="Genomic_DNA"/>
</dbReference>